<sequence>MCLMFHLYEHRKCRLTMKKIFIKCQYCEDQRSLCDRNFLVDDRRFSIKLDETFEVDTRILCHARIFVLDKIGFSAMETMEVKRVYLKTEHGYTFNVKLYNADTYTYFECKTWQALCKAYAFEPDMVITFDIRPEDDIEGNRDIWVNVHTPPVLPLDRTYYCPGAELNCEEISHYVSWLEDLHTVKTNFLHALRNGLPMTVLPQWIETKGHMSMFSLRPRYPTLHMSAFRISNSNECLIVKDWSKIVNDPSREVLGDSNEKRSPRLGDRFICMLQYDESGELYMFYAILPVREHQE</sequence>
<evidence type="ECO:0000313" key="2">
    <source>
        <dbReference type="Proteomes" id="UP000280104"/>
    </source>
</evidence>
<evidence type="ECO:0000313" key="1">
    <source>
        <dbReference type="EMBL" id="SPT15888.1"/>
    </source>
</evidence>
<organism evidence="1 2">
    <name type="scientific">Triticum aestivum</name>
    <name type="common">Wheat</name>
    <dbReference type="NCBI Taxonomy" id="4565"/>
    <lineage>
        <taxon>Eukaryota</taxon>
        <taxon>Viridiplantae</taxon>
        <taxon>Streptophyta</taxon>
        <taxon>Embryophyta</taxon>
        <taxon>Tracheophyta</taxon>
        <taxon>Spermatophyta</taxon>
        <taxon>Magnoliopsida</taxon>
        <taxon>Liliopsida</taxon>
        <taxon>Poales</taxon>
        <taxon>Poaceae</taxon>
        <taxon>BOP clade</taxon>
        <taxon>Pooideae</taxon>
        <taxon>Triticodae</taxon>
        <taxon>Triticeae</taxon>
        <taxon>Triticinae</taxon>
        <taxon>Triticum</taxon>
    </lineage>
</organism>
<dbReference type="AlphaFoldDB" id="A0A7H4LBA0"/>
<name>A0A7H4LBA0_WHEAT</name>
<dbReference type="Proteomes" id="UP000280104">
    <property type="component" value="Chromosome II"/>
</dbReference>
<reference evidence="1 2" key="1">
    <citation type="submission" date="2018-05" db="EMBL/GenBank/DDBJ databases">
        <authorList>
            <person name="Thind KAUR A."/>
        </authorList>
    </citation>
    <scope>NUCLEOTIDE SEQUENCE [LARGE SCALE GENOMIC DNA]</scope>
</reference>
<proteinExistence type="predicted"/>
<accession>A0A7H4LBA0</accession>
<gene>
    <name evidence="1" type="ORF">CAMPLR22A2D_LOCUS480</name>
</gene>
<dbReference type="EMBL" id="LS480641">
    <property type="protein sequence ID" value="SPT15888.1"/>
    <property type="molecule type" value="Genomic_DNA"/>
</dbReference>
<protein>
    <submittedName>
        <fullName evidence="1">Uncharacterized protein</fullName>
    </submittedName>
</protein>